<evidence type="ECO:0000313" key="9">
    <source>
        <dbReference type="EMBL" id="RMA81347.1"/>
    </source>
</evidence>
<dbReference type="GO" id="GO:0009279">
    <property type="term" value="C:cell outer membrane"/>
    <property type="evidence" value="ECO:0007669"/>
    <property type="project" value="UniProtKB-SubCell"/>
</dbReference>
<dbReference type="Proteomes" id="UP000267187">
    <property type="component" value="Unassembled WGS sequence"/>
</dbReference>
<evidence type="ECO:0000256" key="7">
    <source>
        <dbReference type="ARBA" id="ARBA00023237"/>
    </source>
</evidence>
<feature type="signal peptide" evidence="8">
    <location>
        <begin position="1"/>
        <end position="21"/>
    </location>
</feature>
<comment type="similarity">
    <text evidence="2">Belongs to the OmpP1/FadL family.</text>
</comment>
<dbReference type="SUPFAM" id="SSF56935">
    <property type="entry name" value="Porins"/>
    <property type="match status" value="1"/>
</dbReference>
<comment type="subcellular location">
    <subcellularLocation>
        <location evidence="1">Cell outer membrane</location>
        <topology evidence="1">Multi-pass membrane protein</topology>
    </subcellularLocation>
</comment>
<evidence type="ECO:0000256" key="5">
    <source>
        <dbReference type="ARBA" id="ARBA00022729"/>
    </source>
</evidence>
<organism evidence="9 10">
    <name type="scientific">Umboniibacter marinipuniceus</name>
    <dbReference type="NCBI Taxonomy" id="569599"/>
    <lineage>
        <taxon>Bacteria</taxon>
        <taxon>Pseudomonadati</taxon>
        <taxon>Pseudomonadota</taxon>
        <taxon>Gammaproteobacteria</taxon>
        <taxon>Cellvibrionales</taxon>
        <taxon>Cellvibrionaceae</taxon>
        <taxon>Umboniibacter</taxon>
    </lineage>
</organism>
<name>A0A3M0A9X9_9GAMM</name>
<keyword evidence="6" id="KW-0472">Membrane</keyword>
<reference evidence="9 10" key="1">
    <citation type="submission" date="2018-10" db="EMBL/GenBank/DDBJ databases">
        <title>Genomic Encyclopedia of Type Strains, Phase IV (KMG-IV): sequencing the most valuable type-strain genomes for metagenomic binning, comparative biology and taxonomic classification.</title>
        <authorList>
            <person name="Goeker M."/>
        </authorList>
    </citation>
    <scope>NUCLEOTIDE SEQUENCE [LARGE SCALE GENOMIC DNA]</scope>
    <source>
        <strain evidence="9 10">DSM 25080</strain>
    </source>
</reference>
<evidence type="ECO:0000256" key="1">
    <source>
        <dbReference type="ARBA" id="ARBA00004571"/>
    </source>
</evidence>
<keyword evidence="10" id="KW-1185">Reference proteome</keyword>
<evidence type="ECO:0000313" key="10">
    <source>
        <dbReference type="Proteomes" id="UP000267187"/>
    </source>
</evidence>
<comment type="caution">
    <text evidence="9">The sequence shown here is derived from an EMBL/GenBank/DDBJ whole genome shotgun (WGS) entry which is preliminary data.</text>
</comment>
<dbReference type="Gene3D" id="2.40.160.60">
    <property type="entry name" value="Outer membrane protein transport protein (OMPP1/FadL/TodX)"/>
    <property type="match status" value="1"/>
</dbReference>
<dbReference type="EMBL" id="REFJ01000002">
    <property type="protein sequence ID" value="RMA81347.1"/>
    <property type="molecule type" value="Genomic_DNA"/>
</dbReference>
<feature type="chain" id="PRO_5017960401" evidence="8">
    <location>
        <begin position="22"/>
        <end position="464"/>
    </location>
</feature>
<protein>
    <submittedName>
        <fullName evidence="9">Long-chain fatty acid transport protein</fullName>
    </submittedName>
</protein>
<dbReference type="PANTHER" id="PTHR35093">
    <property type="entry name" value="OUTER MEMBRANE PROTEIN NMB0088-RELATED"/>
    <property type="match status" value="1"/>
</dbReference>
<dbReference type="OrthoDB" id="19849at2"/>
<sequence length="464" mass="48856">MNMKKISAAIALTTMSSGTLAAGFQLAEHSAAGLGRAFAGEGAVADNAAVIARNPAAMSLFKTVSLSGGISYVDPNINIEGTNTYMTATGPQTIAANAEDVAPTAIIPNGYIIVPLNDKWAFGLALNSHFGLKTDYPTDFAASESAGVADIATYNINPQVSYRINDMITLGAGVSVIYGHAEFGVSNSQASQANISGGIYQSTYAAGIAQGLTPAQAAAQAAAVAGAATPAVGTKLAHVEGDGWTWGYNLGAMFELSESTRIGLTYRSEIDMEFDGDLDGWSPTKLDPSVGDFDGSYSSPGSAQTDLPSMLELSLHTYLTDTISMQASWQRIGWSSFETLEVELDNGDPNLVLAKNYWDDTNRYAVGFGYDLNSALTFRVGYALDESPVSDTYRNLSIPDAERTWITAGMTWNISNNSSMDVGFARVSGDDATINYTSSTSTVFNGEIAKGDANIAAVSYNYSF</sequence>
<evidence type="ECO:0000256" key="6">
    <source>
        <dbReference type="ARBA" id="ARBA00023136"/>
    </source>
</evidence>
<dbReference type="PANTHER" id="PTHR35093:SF8">
    <property type="entry name" value="OUTER MEMBRANE PROTEIN NMB0088-RELATED"/>
    <property type="match status" value="1"/>
</dbReference>
<accession>A0A3M0A9X9</accession>
<dbReference type="GO" id="GO:0015483">
    <property type="term" value="F:long-chain fatty acid transporting porin activity"/>
    <property type="evidence" value="ECO:0007669"/>
    <property type="project" value="TreeGrafter"/>
</dbReference>
<evidence type="ECO:0000256" key="8">
    <source>
        <dbReference type="SAM" id="SignalP"/>
    </source>
</evidence>
<dbReference type="InterPro" id="IPR005017">
    <property type="entry name" value="OMPP1/FadL/TodX"/>
</dbReference>
<gene>
    <name evidence="9" type="ORF">DFR27_1164</name>
</gene>
<dbReference type="AlphaFoldDB" id="A0A3M0A9X9"/>
<evidence type="ECO:0000256" key="2">
    <source>
        <dbReference type="ARBA" id="ARBA00008163"/>
    </source>
</evidence>
<keyword evidence="5 8" id="KW-0732">Signal</keyword>
<keyword evidence="4" id="KW-0812">Transmembrane</keyword>
<dbReference type="Pfam" id="PF03349">
    <property type="entry name" value="Toluene_X"/>
    <property type="match status" value="1"/>
</dbReference>
<evidence type="ECO:0000256" key="4">
    <source>
        <dbReference type="ARBA" id="ARBA00022692"/>
    </source>
</evidence>
<dbReference type="RefSeq" id="WP_121876493.1">
    <property type="nucleotide sequence ID" value="NZ_REFJ01000002.1"/>
</dbReference>
<keyword evidence="7" id="KW-0998">Cell outer membrane</keyword>
<keyword evidence="3" id="KW-1134">Transmembrane beta strand</keyword>
<evidence type="ECO:0000256" key="3">
    <source>
        <dbReference type="ARBA" id="ARBA00022452"/>
    </source>
</evidence>
<proteinExistence type="inferred from homology"/>